<dbReference type="EMBL" id="CAJVQC010028695">
    <property type="protein sequence ID" value="CAG8740412.1"/>
    <property type="molecule type" value="Genomic_DNA"/>
</dbReference>
<name>A0ACA9QD70_9GLOM</name>
<feature type="non-terminal residue" evidence="1">
    <location>
        <position position="121"/>
    </location>
</feature>
<comment type="caution">
    <text evidence="1">The sequence shown here is derived from an EMBL/GenBank/DDBJ whole genome shotgun (WGS) entry which is preliminary data.</text>
</comment>
<evidence type="ECO:0000313" key="1">
    <source>
        <dbReference type="EMBL" id="CAG8740412.1"/>
    </source>
</evidence>
<evidence type="ECO:0000313" key="2">
    <source>
        <dbReference type="Proteomes" id="UP000789920"/>
    </source>
</evidence>
<accession>A0ACA9QD70</accession>
<organism evidence="1 2">
    <name type="scientific">Racocetra persica</name>
    <dbReference type="NCBI Taxonomy" id="160502"/>
    <lineage>
        <taxon>Eukaryota</taxon>
        <taxon>Fungi</taxon>
        <taxon>Fungi incertae sedis</taxon>
        <taxon>Mucoromycota</taxon>
        <taxon>Glomeromycotina</taxon>
        <taxon>Glomeromycetes</taxon>
        <taxon>Diversisporales</taxon>
        <taxon>Gigasporaceae</taxon>
        <taxon>Racocetra</taxon>
    </lineage>
</organism>
<proteinExistence type="predicted"/>
<protein>
    <submittedName>
        <fullName evidence="1">7008_t:CDS:1</fullName>
    </submittedName>
</protein>
<dbReference type="Proteomes" id="UP000789920">
    <property type="component" value="Unassembled WGS sequence"/>
</dbReference>
<sequence length="121" mass="13988">MTSIIQSSLAVNNFIRYENEHAKDRITSMTDSQHEKVEQNFDPYIPSNTMMNPRDADTPDNWIPRHPELIRLTGRHPLNCEPPLSLLMKDGFITQTSLHYVRNHGPVPKLSWDTHRLVVDG</sequence>
<gene>
    <name evidence="1" type="ORF">RPERSI_LOCUS13093</name>
</gene>
<keyword evidence="2" id="KW-1185">Reference proteome</keyword>
<reference evidence="1" key="1">
    <citation type="submission" date="2021-06" db="EMBL/GenBank/DDBJ databases">
        <authorList>
            <person name="Kallberg Y."/>
            <person name="Tangrot J."/>
            <person name="Rosling A."/>
        </authorList>
    </citation>
    <scope>NUCLEOTIDE SEQUENCE</scope>
    <source>
        <strain evidence="1">MA461A</strain>
    </source>
</reference>